<comment type="caution">
    <text evidence="1">The sequence shown here is derived from an EMBL/GenBank/DDBJ whole genome shotgun (WGS) entry which is preliminary data.</text>
</comment>
<dbReference type="AlphaFoldDB" id="A0A4Y2PC88"/>
<gene>
    <name evidence="1" type="ORF">AVEN_182931_1</name>
</gene>
<accession>A0A4Y2PC88</accession>
<keyword evidence="2" id="KW-1185">Reference proteome</keyword>
<dbReference type="Proteomes" id="UP000499080">
    <property type="component" value="Unassembled WGS sequence"/>
</dbReference>
<reference evidence="1 2" key="1">
    <citation type="journal article" date="2019" name="Sci. Rep.">
        <title>Orb-weaving spider Araneus ventricosus genome elucidates the spidroin gene catalogue.</title>
        <authorList>
            <person name="Kono N."/>
            <person name="Nakamura H."/>
            <person name="Ohtoshi R."/>
            <person name="Moran D.A.P."/>
            <person name="Shinohara A."/>
            <person name="Yoshida Y."/>
            <person name="Fujiwara M."/>
            <person name="Mori M."/>
            <person name="Tomita M."/>
            <person name="Arakawa K."/>
        </authorList>
    </citation>
    <scope>NUCLEOTIDE SEQUENCE [LARGE SCALE GENOMIC DNA]</scope>
</reference>
<evidence type="ECO:0000313" key="1">
    <source>
        <dbReference type="EMBL" id="GBN48712.1"/>
    </source>
</evidence>
<dbReference type="EMBL" id="BGPR01010918">
    <property type="protein sequence ID" value="GBN48712.1"/>
    <property type="molecule type" value="Genomic_DNA"/>
</dbReference>
<name>A0A4Y2PC88_ARAVE</name>
<evidence type="ECO:0000313" key="2">
    <source>
        <dbReference type="Proteomes" id="UP000499080"/>
    </source>
</evidence>
<sequence length="92" mass="10565">MCSLNYRSRNDVLNETPSKIECDTAKLILLFKDAVLSYYCKTCCEETVINEAATKRCMPPFMPISSICASMDHLHPYIPYIGNVFYSLLYHD</sequence>
<protein>
    <submittedName>
        <fullName evidence="1">Uncharacterized protein</fullName>
    </submittedName>
</protein>
<organism evidence="1 2">
    <name type="scientific">Araneus ventricosus</name>
    <name type="common">Orbweaver spider</name>
    <name type="synonym">Epeira ventricosa</name>
    <dbReference type="NCBI Taxonomy" id="182803"/>
    <lineage>
        <taxon>Eukaryota</taxon>
        <taxon>Metazoa</taxon>
        <taxon>Ecdysozoa</taxon>
        <taxon>Arthropoda</taxon>
        <taxon>Chelicerata</taxon>
        <taxon>Arachnida</taxon>
        <taxon>Araneae</taxon>
        <taxon>Araneomorphae</taxon>
        <taxon>Entelegynae</taxon>
        <taxon>Araneoidea</taxon>
        <taxon>Araneidae</taxon>
        <taxon>Araneus</taxon>
    </lineage>
</organism>
<proteinExistence type="predicted"/>